<evidence type="ECO:0000313" key="3">
    <source>
        <dbReference type="Proteomes" id="UP000422108"/>
    </source>
</evidence>
<protein>
    <submittedName>
        <fullName evidence="2">Uncharacterized protein</fullName>
    </submittedName>
</protein>
<reference evidence="2 3" key="1">
    <citation type="submission" date="2019-11" db="EMBL/GenBank/DDBJ databases">
        <title>Comparative genomics of hydrocarbon-degrading Desulfosarcina strains.</title>
        <authorList>
            <person name="Watanabe M."/>
            <person name="Kojima H."/>
            <person name="Fukui M."/>
        </authorList>
    </citation>
    <scope>NUCLEOTIDE SEQUENCE [LARGE SCALE GENOMIC DNA]</scope>
    <source>
        <strain evidence="3">oXyS1</strain>
    </source>
</reference>
<evidence type="ECO:0000313" key="2">
    <source>
        <dbReference type="EMBL" id="BBO87553.1"/>
    </source>
</evidence>
<sequence length="227" mass="24724">MGKLSPFGKNRKETIMAVVIKDKQGNGKHYETVAERVRKFRDKFPVDSGWQIVPEISFPKEDTVLCNAAIINPEGVVVAKGTAEEVRSAGFVNRTSAVENCETSAIGRALFSAGFGGGEFCSADELYAALTNGREIEKAENKASAKTNGNPAPRNRKPSPGNRKSSDPSKIDDFGYLEEIGIGIKIDDGHLVVAEGEKGVIYRHRGVLKASGFRFNGETKQWTRPLH</sequence>
<name>A0A5K8A4P6_9BACT</name>
<dbReference type="EMBL" id="AP021879">
    <property type="protein sequence ID" value="BBO87553.1"/>
    <property type="molecule type" value="Genomic_DNA"/>
</dbReference>
<gene>
    <name evidence="2" type="ORF">DSCOOX_07330</name>
</gene>
<feature type="region of interest" description="Disordered" evidence="1">
    <location>
        <begin position="139"/>
        <end position="171"/>
    </location>
</feature>
<keyword evidence="3" id="KW-1185">Reference proteome</keyword>
<dbReference type="Proteomes" id="UP000422108">
    <property type="component" value="Chromosome"/>
</dbReference>
<dbReference type="AlphaFoldDB" id="A0A5K8A4P6"/>
<proteinExistence type="predicted"/>
<organism evidence="2 3">
    <name type="scientific">Desulfosarcina ovata subsp. ovata</name>
    <dbReference type="NCBI Taxonomy" id="2752305"/>
    <lineage>
        <taxon>Bacteria</taxon>
        <taxon>Pseudomonadati</taxon>
        <taxon>Thermodesulfobacteriota</taxon>
        <taxon>Desulfobacteria</taxon>
        <taxon>Desulfobacterales</taxon>
        <taxon>Desulfosarcinaceae</taxon>
        <taxon>Desulfosarcina</taxon>
    </lineage>
</organism>
<evidence type="ECO:0000256" key="1">
    <source>
        <dbReference type="SAM" id="MobiDB-lite"/>
    </source>
</evidence>
<accession>A0A5K8A4P6</accession>